<reference evidence="2" key="2">
    <citation type="submission" date="2015-01" db="EMBL/GenBank/DDBJ databases">
        <title>Evolutionary Origins and Diversification of the Mycorrhizal Mutualists.</title>
        <authorList>
            <consortium name="DOE Joint Genome Institute"/>
            <consortium name="Mycorrhizal Genomics Consortium"/>
            <person name="Kohler A."/>
            <person name="Kuo A."/>
            <person name="Nagy L.G."/>
            <person name="Floudas D."/>
            <person name="Copeland A."/>
            <person name="Barry K.W."/>
            <person name="Cichocki N."/>
            <person name="Veneault-Fourrey C."/>
            <person name="LaButti K."/>
            <person name="Lindquist E.A."/>
            <person name="Lipzen A."/>
            <person name="Lundell T."/>
            <person name="Morin E."/>
            <person name="Murat C."/>
            <person name="Riley R."/>
            <person name="Ohm R."/>
            <person name="Sun H."/>
            <person name="Tunlid A."/>
            <person name="Henrissat B."/>
            <person name="Grigoriev I.V."/>
            <person name="Hibbett D.S."/>
            <person name="Martin F."/>
        </authorList>
    </citation>
    <scope>NUCLEOTIDE SEQUENCE [LARGE SCALE GENOMIC DNA]</scope>
    <source>
        <strain evidence="2">Marx 270</strain>
    </source>
</reference>
<sequence>MNEVTPCEMDPITACDEAQTCSRFKCSSTSQIVLPSWSGPPLAAVFGHSHGL</sequence>
<dbReference type="AlphaFoldDB" id="A0A0C3IZ33"/>
<dbReference type="EMBL" id="KN831983">
    <property type="protein sequence ID" value="KIO02058.1"/>
    <property type="molecule type" value="Genomic_DNA"/>
</dbReference>
<dbReference type="InParanoid" id="A0A0C3IZ33"/>
<proteinExistence type="predicted"/>
<reference evidence="1 2" key="1">
    <citation type="submission" date="2014-04" db="EMBL/GenBank/DDBJ databases">
        <authorList>
            <consortium name="DOE Joint Genome Institute"/>
            <person name="Kuo A."/>
            <person name="Kohler A."/>
            <person name="Costa M.D."/>
            <person name="Nagy L.G."/>
            <person name="Floudas D."/>
            <person name="Copeland A."/>
            <person name="Barry K.W."/>
            <person name="Cichocki N."/>
            <person name="Veneault-Fourrey C."/>
            <person name="LaButti K."/>
            <person name="Lindquist E.A."/>
            <person name="Lipzen A."/>
            <person name="Lundell T."/>
            <person name="Morin E."/>
            <person name="Murat C."/>
            <person name="Sun H."/>
            <person name="Tunlid A."/>
            <person name="Henrissat B."/>
            <person name="Grigoriev I.V."/>
            <person name="Hibbett D.S."/>
            <person name="Martin F."/>
            <person name="Nordberg H.P."/>
            <person name="Cantor M.N."/>
            <person name="Hua S.X."/>
        </authorList>
    </citation>
    <scope>NUCLEOTIDE SEQUENCE [LARGE SCALE GENOMIC DNA]</scope>
    <source>
        <strain evidence="1 2">Marx 270</strain>
    </source>
</reference>
<protein>
    <submittedName>
        <fullName evidence="1">Uncharacterized protein</fullName>
    </submittedName>
</protein>
<keyword evidence="2" id="KW-1185">Reference proteome</keyword>
<organism evidence="1 2">
    <name type="scientific">Pisolithus tinctorius Marx 270</name>
    <dbReference type="NCBI Taxonomy" id="870435"/>
    <lineage>
        <taxon>Eukaryota</taxon>
        <taxon>Fungi</taxon>
        <taxon>Dikarya</taxon>
        <taxon>Basidiomycota</taxon>
        <taxon>Agaricomycotina</taxon>
        <taxon>Agaricomycetes</taxon>
        <taxon>Agaricomycetidae</taxon>
        <taxon>Boletales</taxon>
        <taxon>Sclerodermatineae</taxon>
        <taxon>Pisolithaceae</taxon>
        <taxon>Pisolithus</taxon>
    </lineage>
</organism>
<dbReference type="Proteomes" id="UP000054217">
    <property type="component" value="Unassembled WGS sequence"/>
</dbReference>
<evidence type="ECO:0000313" key="1">
    <source>
        <dbReference type="EMBL" id="KIO02058.1"/>
    </source>
</evidence>
<name>A0A0C3IZ33_PISTI</name>
<gene>
    <name evidence="1" type="ORF">M404DRAFT_1002499</name>
</gene>
<accession>A0A0C3IZ33</accession>
<dbReference type="HOGENOM" id="CLU_3088228_0_0_1"/>
<evidence type="ECO:0000313" key="2">
    <source>
        <dbReference type="Proteomes" id="UP000054217"/>
    </source>
</evidence>